<protein>
    <submittedName>
        <fullName evidence="1">Uncharacterized protein</fullName>
    </submittedName>
</protein>
<name>A0ACC0KPT5_CHOFU</name>
<sequence>MFTKFPNKHFNKNTKAILVQQASTNITQADLEDLEVPDSALIFLERLKARKFAQISLRSRQTQVGQNTTSTSEEDDDDEPNRRCTCSYGVCKCCTGYVLDLFNQKACMKVTYHPGDFAFDVAMSMNDRVLYENSMSGKNPKPICINPPRLRNLKVCAKFYNIFFPGRNFHFCLAMTGQWGQFELFNMAFDCLRMGANGLAMVGPEENGGIPIPNPQGGVDAVIDAGDDDIEEYDENNVKSLFFILTVWIWDSMETMESMPGSPEVTYNWVDVTTDFFTHIQDLRLGELLHDGHLFGLFEAMSAIEMMDPKMDAGMLCNRGVSKPLNFQQAVQAGKLKIDDLEPNELIGVIDATMACIVSWLEGHSLAQTVFTNLAQVFEEEDFQPMGYGYRLGSNPQTGNTFDPNLEVSEQKCIAMLREQEEELNKKARADSPNPMGFEPMINQRLLPPTFPRYTRIKPRAEALAYCDELRACILSRSALQLLYLSPSPATTASMAQSAMNAPPASPRPPHAFREILRESAREFVENFLARCVRPFAVLLQVCGHNRARQRDKLALLLDEFAALQEEGLAGEGARRADAKKSGARKQKKRTRPYAREALMCQALVAFKLQGKIRQPQSEFDNEAVRYKHRFAPLSVLTPPQVHYHEYENPVILYLGGCKHFQQARSLLETVTDLLKVAKTNFVVLKLLAGGHKRDSTTPPEFDFTHLKSGVKPELLAEAKKGNFKDDESLKKFTFCFFQKAGILNNDGKLNVDVALSKLPQGADKAGVKKALEQCSAKKGRDAADTAFEVFKCYYRATPTHVVLQLENENTAKVFESAIKCTSKYGLDLTVLARLQNKESKRDEKFLRMLFCALDDLKVVKKDGHFIEDEAVKFVSKKQRNDLRKVLEECNKEVGTDHLDILYNVTKCLKEKKGVTVKT</sequence>
<gene>
    <name evidence="1" type="ORF">MSG28_010859</name>
</gene>
<accession>A0ACC0KPT5</accession>
<organism evidence="1 2">
    <name type="scientific">Choristoneura fumiferana</name>
    <name type="common">Spruce budworm moth</name>
    <name type="synonym">Archips fumiferana</name>
    <dbReference type="NCBI Taxonomy" id="7141"/>
    <lineage>
        <taxon>Eukaryota</taxon>
        <taxon>Metazoa</taxon>
        <taxon>Ecdysozoa</taxon>
        <taxon>Arthropoda</taxon>
        <taxon>Hexapoda</taxon>
        <taxon>Insecta</taxon>
        <taxon>Pterygota</taxon>
        <taxon>Neoptera</taxon>
        <taxon>Endopterygota</taxon>
        <taxon>Lepidoptera</taxon>
        <taxon>Glossata</taxon>
        <taxon>Ditrysia</taxon>
        <taxon>Tortricoidea</taxon>
        <taxon>Tortricidae</taxon>
        <taxon>Tortricinae</taxon>
        <taxon>Choristoneura</taxon>
    </lineage>
</organism>
<reference evidence="1 2" key="1">
    <citation type="journal article" date="2022" name="Genome Biol. Evol.">
        <title>The Spruce Budworm Genome: Reconstructing the Evolutionary History of Antifreeze Proteins.</title>
        <authorList>
            <person name="Beliveau C."/>
            <person name="Gagne P."/>
            <person name="Picq S."/>
            <person name="Vernygora O."/>
            <person name="Keeling C.I."/>
            <person name="Pinkney K."/>
            <person name="Doucet D."/>
            <person name="Wen F."/>
            <person name="Johnston J.S."/>
            <person name="Maaroufi H."/>
            <person name="Boyle B."/>
            <person name="Laroche J."/>
            <person name="Dewar K."/>
            <person name="Juretic N."/>
            <person name="Blackburn G."/>
            <person name="Nisole A."/>
            <person name="Brunet B."/>
            <person name="Brandao M."/>
            <person name="Lumley L."/>
            <person name="Duan J."/>
            <person name="Quan G."/>
            <person name="Lucarotti C.J."/>
            <person name="Roe A.D."/>
            <person name="Sperling F.A.H."/>
            <person name="Levesque R.C."/>
            <person name="Cusson M."/>
        </authorList>
    </citation>
    <scope>NUCLEOTIDE SEQUENCE [LARGE SCALE GENOMIC DNA]</scope>
    <source>
        <strain evidence="1">Glfc:IPQL:Cfum</strain>
    </source>
</reference>
<evidence type="ECO:0000313" key="1">
    <source>
        <dbReference type="EMBL" id="KAI8438267.1"/>
    </source>
</evidence>
<dbReference type="EMBL" id="CM046118">
    <property type="protein sequence ID" value="KAI8438267.1"/>
    <property type="molecule type" value="Genomic_DNA"/>
</dbReference>
<evidence type="ECO:0000313" key="2">
    <source>
        <dbReference type="Proteomes" id="UP001064048"/>
    </source>
</evidence>
<dbReference type="Proteomes" id="UP001064048">
    <property type="component" value="Chromosome 18"/>
</dbReference>
<proteinExistence type="predicted"/>
<keyword evidence="2" id="KW-1185">Reference proteome</keyword>
<comment type="caution">
    <text evidence="1">The sequence shown here is derived from an EMBL/GenBank/DDBJ whole genome shotgun (WGS) entry which is preliminary data.</text>
</comment>